<evidence type="ECO:0000256" key="1">
    <source>
        <dbReference type="SAM" id="Phobius"/>
    </source>
</evidence>
<dbReference type="AlphaFoldDB" id="A0A511JKY2"/>
<dbReference type="EMBL" id="BJWH01000010">
    <property type="protein sequence ID" value="GEL98671.1"/>
    <property type="molecule type" value="Genomic_DNA"/>
</dbReference>
<keyword evidence="3" id="KW-1185">Reference proteome</keyword>
<keyword evidence="1" id="KW-0812">Transmembrane</keyword>
<gene>
    <name evidence="2" type="ORF">CTE05_22180</name>
</gene>
<dbReference type="RefSeq" id="WP_186814828.1">
    <property type="nucleotide sequence ID" value="NZ_BJWH01000010.1"/>
</dbReference>
<reference evidence="2 3" key="1">
    <citation type="submission" date="2019-07" db="EMBL/GenBank/DDBJ databases">
        <title>Whole genome shotgun sequence of Cellulomonas terrae NBRC 100819.</title>
        <authorList>
            <person name="Hosoyama A."/>
            <person name="Uohara A."/>
            <person name="Ohji S."/>
            <person name="Ichikawa N."/>
        </authorList>
    </citation>
    <scope>NUCLEOTIDE SEQUENCE [LARGE SCALE GENOMIC DNA]</scope>
    <source>
        <strain evidence="2 3">NBRC 100819</strain>
    </source>
</reference>
<organism evidence="2 3">
    <name type="scientific">Cellulomonas terrae</name>
    <dbReference type="NCBI Taxonomy" id="311234"/>
    <lineage>
        <taxon>Bacteria</taxon>
        <taxon>Bacillati</taxon>
        <taxon>Actinomycetota</taxon>
        <taxon>Actinomycetes</taxon>
        <taxon>Micrococcales</taxon>
        <taxon>Cellulomonadaceae</taxon>
        <taxon>Cellulomonas</taxon>
    </lineage>
</organism>
<keyword evidence="1" id="KW-1133">Transmembrane helix</keyword>
<proteinExistence type="predicted"/>
<evidence type="ECO:0000313" key="3">
    <source>
        <dbReference type="Proteomes" id="UP000321049"/>
    </source>
</evidence>
<feature type="transmembrane region" description="Helical" evidence="1">
    <location>
        <begin position="6"/>
        <end position="22"/>
    </location>
</feature>
<comment type="caution">
    <text evidence="2">The sequence shown here is derived from an EMBL/GenBank/DDBJ whole genome shotgun (WGS) entry which is preliminary data.</text>
</comment>
<dbReference type="Proteomes" id="UP000321049">
    <property type="component" value="Unassembled WGS sequence"/>
</dbReference>
<accession>A0A511JKY2</accession>
<name>A0A511JKY2_9CELL</name>
<evidence type="ECO:0000313" key="2">
    <source>
        <dbReference type="EMBL" id="GEL98671.1"/>
    </source>
</evidence>
<protein>
    <submittedName>
        <fullName evidence="2">Uncharacterized protein</fullName>
    </submittedName>
</protein>
<sequence>MPPKIKTALFWIIAIFLVYAIVTSPDRAADAVRAVWDIIVSAFSSFAQFFANLTE</sequence>
<keyword evidence="1" id="KW-0472">Membrane</keyword>
<feature type="transmembrane region" description="Helical" evidence="1">
    <location>
        <begin position="34"/>
        <end position="51"/>
    </location>
</feature>